<feature type="domain" description="Biotin carboxylation" evidence="15">
    <location>
        <begin position="1"/>
        <end position="442"/>
    </location>
</feature>
<evidence type="ECO:0000256" key="11">
    <source>
        <dbReference type="ARBA" id="ARBA00023267"/>
    </source>
</evidence>
<dbReference type="AlphaFoldDB" id="A0A3D8GVT1"/>
<evidence type="ECO:0000259" key="14">
    <source>
        <dbReference type="PROSITE" id="PS50975"/>
    </source>
</evidence>
<dbReference type="GO" id="GO:0004075">
    <property type="term" value="F:biotin carboxylase activity"/>
    <property type="evidence" value="ECO:0007669"/>
    <property type="project" value="UniProtKB-EC"/>
</dbReference>
<organism evidence="16 17">
    <name type="scientific">Neobacillus piezotolerans</name>
    <dbReference type="NCBI Taxonomy" id="2259171"/>
    <lineage>
        <taxon>Bacteria</taxon>
        <taxon>Bacillati</taxon>
        <taxon>Bacillota</taxon>
        <taxon>Bacilli</taxon>
        <taxon>Bacillales</taxon>
        <taxon>Bacillaceae</taxon>
        <taxon>Neobacillus</taxon>
    </lineage>
</organism>
<evidence type="ECO:0000259" key="15">
    <source>
        <dbReference type="PROSITE" id="PS50979"/>
    </source>
</evidence>
<comment type="caution">
    <text evidence="16">The sequence shown here is derived from an EMBL/GenBank/DDBJ whole genome shotgun (WGS) entry which is preliminary data.</text>
</comment>
<keyword evidence="9 13" id="KW-0067">ATP-binding</keyword>
<sequence length="442" mass="48980">MRRVLIANRGEIALRIIKTCEKMGIETIAIYSDADSGLPYVKEATEAVRIGEPPVLKSYLQSEAIIEAAKRLGADAIHPGYGFLSENAEFAETAQREGITFIGPEPGTIRLMGDKVASRETMQKAGVPVVPGSFAGIETMEEAAEIAESIGYPVMLKASSGGGGIGMVKCSTKEELEKSFSSVKSRAKAYFGSDGVFLEKFIQNARHIEVQVFGDCHGNVVHLFERDCSIQRRNQKVVEESPSPFLSEGSRQKLFETAIKAAKAVNYTNAGTIEFIFDEEENFYFLEMNTRLQVEHPVTEALTCLDLVEWQIRAARGETLPAKQSEITASGHAIEFRLYAEDPVKFLPSPGKIEVFSFLEGVGMRIDSGYMEGDTVTPYYDPMIAKCIFSGKSREEALARSKKFFEEMRLTGIKTNAPLFREILENRDFAEGNYTTAFLNNR</sequence>
<dbReference type="InterPro" id="IPR005481">
    <property type="entry name" value="BC-like_N"/>
</dbReference>
<dbReference type="FunFam" id="3.30.1490.20:FF:000003">
    <property type="entry name" value="acetyl-CoA carboxylase isoform X1"/>
    <property type="match status" value="1"/>
</dbReference>
<proteinExistence type="predicted"/>
<evidence type="ECO:0000256" key="8">
    <source>
        <dbReference type="ARBA" id="ARBA00022832"/>
    </source>
</evidence>
<evidence type="ECO:0000256" key="6">
    <source>
        <dbReference type="ARBA" id="ARBA00022598"/>
    </source>
</evidence>
<evidence type="ECO:0000256" key="2">
    <source>
        <dbReference type="ARBA" id="ARBA00004956"/>
    </source>
</evidence>
<dbReference type="PROSITE" id="PS00866">
    <property type="entry name" value="CPSASE_1"/>
    <property type="match status" value="1"/>
</dbReference>
<dbReference type="PROSITE" id="PS50975">
    <property type="entry name" value="ATP_GRASP"/>
    <property type="match status" value="1"/>
</dbReference>
<dbReference type="GO" id="GO:0006633">
    <property type="term" value="P:fatty acid biosynthetic process"/>
    <property type="evidence" value="ECO:0007669"/>
    <property type="project" value="UniProtKB-KW"/>
</dbReference>
<keyword evidence="8" id="KW-0276">Fatty acid metabolism</keyword>
<keyword evidence="7 13" id="KW-0547">Nucleotide-binding</keyword>
<comment type="subunit">
    <text evidence="3">Acetyl-CoA carboxylase is a heterohexamer of biotin carboxyl carrier protein, biotin carboxylase and the two subunits of carboxyl transferase in a 2:2 complex.</text>
</comment>
<evidence type="ECO:0000256" key="13">
    <source>
        <dbReference type="PROSITE-ProRule" id="PRU00409"/>
    </source>
</evidence>
<dbReference type="PROSITE" id="PS50979">
    <property type="entry name" value="BC"/>
    <property type="match status" value="1"/>
</dbReference>
<evidence type="ECO:0000256" key="1">
    <source>
        <dbReference type="ARBA" id="ARBA00003761"/>
    </source>
</evidence>
<dbReference type="Pfam" id="PF02786">
    <property type="entry name" value="CPSase_L_D2"/>
    <property type="match status" value="1"/>
</dbReference>
<dbReference type="Gene3D" id="3.30.470.20">
    <property type="entry name" value="ATP-grasp fold, B domain"/>
    <property type="match status" value="1"/>
</dbReference>
<dbReference type="PANTHER" id="PTHR18866:SF33">
    <property type="entry name" value="METHYLCROTONOYL-COA CARBOXYLASE SUBUNIT ALPHA, MITOCHONDRIAL-RELATED"/>
    <property type="match status" value="1"/>
</dbReference>
<keyword evidence="10" id="KW-0275">Fatty acid biosynthesis</keyword>
<evidence type="ECO:0000256" key="5">
    <source>
        <dbReference type="ARBA" id="ARBA00022516"/>
    </source>
</evidence>
<feature type="domain" description="ATP-grasp" evidence="14">
    <location>
        <begin position="119"/>
        <end position="316"/>
    </location>
</feature>
<evidence type="ECO:0000313" key="16">
    <source>
        <dbReference type="EMBL" id="RDU38472.1"/>
    </source>
</evidence>
<dbReference type="EMBL" id="QNQT01000001">
    <property type="protein sequence ID" value="RDU38472.1"/>
    <property type="molecule type" value="Genomic_DNA"/>
</dbReference>
<evidence type="ECO:0000256" key="10">
    <source>
        <dbReference type="ARBA" id="ARBA00023160"/>
    </source>
</evidence>
<dbReference type="RefSeq" id="WP_115450392.1">
    <property type="nucleotide sequence ID" value="NZ_QNQT01000001.1"/>
</dbReference>
<keyword evidence="10" id="KW-0443">Lipid metabolism</keyword>
<dbReference type="InterPro" id="IPR050856">
    <property type="entry name" value="Biotin_carboxylase_complex"/>
</dbReference>
<name>A0A3D8GVT1_9BACI</name>
<comment type="pathway">
    <text evidence="2">Lipid metabolism; malonyl-CoA biosynthesis; malonyl-CoA from acetyl-CoA: step 1/1.</text>
</comment>
<keyword evidence="11" id="KW-0092">Biotin</keyword>
<dbReference type="InterPro" id="IPR005482">
    <property type="entry name" value="Biotin_COase_C"/>
</dbReference>
<dbReference type="SUPFAM" id="SSF51246">
    <property type="entry name" value="Rudiment single hybrid motif"/>
    <property type="match status" value="1"/>
</dbReference>
<accession>A0A3D8GVT1</accession>
<keyword evidence="17" id="KW-1185">Reference proteome</keyword>
<dbReference type="InterPro" id="IPR016185">
    <property type="entry name" value="PreATP-grasp_dom_sf"/>
</dbReference>
<dbReference type="NCBIfam" id="NF006367">
    <property type="entry name" value="PRK08591.1"/>
    <property type="match status" value="1"/>
</dbReference>
<dbReference type="SUPFAM" id="SSF56059">
    <property type="entry name" value="Glutathione synthetase ATP-binding domain-like"/>
    <property type="match status" value="1"/>
</dbReference>
<dbReference type="FunFam" id="3.40.50.20:FF:000010">
    <property type="entry name" value="Propionyl-CoA carboxylase subunit alpha"/>
    <property type="match status" value="1"/>
</dbReference>
<evidence type="ECO:0000256" key="4">
    <source>
        <dbReference type="ARBA" id="ARBA00013263"/>
    </source>
</evidence>
<keyword evidence="5" id="KW-0444">Lipid biosynthesis</keyword>
<dbReference type="PANTHER" id="PTHR18866">
    <property type="entry name" value="CARBOXYLASE:PYRUVATE/ACETYL-COA/PROPIONYL-COA CARBOXYLASE"/>
    <property type="match status" value="1"/>
</dbReference>
<reference evidence="16 17" key="1">
    <citation type="submission" date="2018-07" db="EMBL/GenBank/DDBJ databases">
        <title>Bacillus sp. YLB-04 draft genome sequence.</title>
        <authorList>
            <person name="Yu L."/>
            <person name="Tang X."/>
        </authorList>
    </citation>
    <scope>NUCLEOTIDE SEQUENCE [LARGE SCALE GENOMIC DNA]</scope>
    <source>
        <strain evidence="16 17">YLB-04</strain>
    </source>
</reference>
<dbReference type="OrthoDB" id="9807469at2"/>
<comment type="catalytic activity">
    <reaction evidence="12">
        <text>N(6)-biotinyl-L-lysyl-[protein] + hydrogencarbonate + ATP = N(6)-carboxybiotinyl-L-lysyl-[protein] + ADP + phosphate + H(+)</text>
        <dbReference type="Rhea" id="RHEA:13501"/>
        <dbReference type="Rhea" id="RHEA-COMP:10505"/>
        <dbReference type="Rhea" id="RHEA-COMP:10506"/>
        <dbReference type="ChEBI" id="CHEBI:15378"/>
        <dbReference type="ChEBI" id="CHEBI:17544"/>
        <dbReference type="ChEBI" id="CHEBI:30616"/>
        <dbReference type="ChEBI" id="CHEBI:43474"/>
        <dbReference type="ChEBI" id="CHEBI:83144"/>
        <dbReference type="ChEBI" id="CHEBI:83145"/>
        <dbReference type="ChEBI" id="CHEBI:456216"/>
        <dbReference type="EC" id="6.3.4.14"/>
    </reaction>
</comment>
<dbReference type="FunFam" id="3.30.470.20:FF:000028">
    <property type="entry name" value="Methylcrotonoyl-CoA carboxylase subunit alpha, mitochondrial"/>
    <property type="match status" value="1"/>
</dbReference>
<evidence type="ECO:0000256" key="12">
    <source>
        <dbReference type="ARBA" id="ARBA00048600"/>
    </source>
</evidence>
<dbReference type="EC" id="6.3.4.14" evidence="4"/>
<dbReference type="SUPFAM" id="SSF52440">
    <property type="entry name" value="PreATP-grasp domain"/>
    <property type="match status" value="1"/>
</dbReference>
<evidence type="ECO:0000256" key="3">
    <source>
        <dbReference type="ARBA" id="ARBA00011750"/>
    </source>
</evidence>
<evidence type="ECO:0000256" key="9">
    <source>
        <dbReference type="ARBA" id="ARBA00022840"/>
    </source>
</evidence>
<protein>
    <recommendedName>
        <fullName evidence="4">biotin carboxylase</fullName>
        <ecNumber evidence="4">6.3.4.14</ecNumber>
    </recommendedName>
</protein>
<dbReference type="SMART" id="SM00878">
    <property type="entry name" value="Biotin_carb_C"/>
    <property type="match status" value="1"/>
</dbReference>
<dbReference type="Pfam" id="PF02785">
    <property type="entry name" value="Biotin_carb_C"/>
    <property type="match status" value="1"/>
</dbReference>
<evidence type="ECO:0000256" key="7">
    <source>
        <dbReference type="ARBA" id="ARBA00022741"/>
    </source>
</evidence>
<dbReference type="InterPro" id="IPR005479">
    <property type="entry name" value="CPAse_ATP-bd"/>
</dbReference>
<dbReference type="GO" id="GO:0005524">
    <property type="term" value="F:ATP binding"/>
    <property type="evidence" value="ECO:0007669"/>
    <property type="project" value="UniProtKB-UniRule"/>
</dbReference>
<dbReference type="Pfam" id="PF00289">
    <property type="entry name" value="Biotin_carb_N"/>
    <property type="match status" value="1"/>
</dbReference>
<dbReference type="PROSITE" id="PS00867">
    <property type="entry name" value="CPSASE_2"/>
    <property type="match status" value="1"/>
</dbReference>
<dbReference type="GO" id="GO:0046872">
    <property type="term" value="F:metal ion binding"/>
    <property type="evidence" value="ECO:0007669"/>
    <property type="project" value="InterPro"/>
</dbReference>
<keyword evidence="6" id="KW-0436">Ligase</keyword>
<dbReference type="Proteomes" id="UP000257144">
    <property type="component" value="Unassembled WGS sequence"/>
</dbReference>
<dbReference type="InterPro" id="IPR011764">
    <property type="entry name" value="Biotin_carboxylation_dom"/>
</dbReference>
<comment type="function">
    <text evidence="1">This protein is a component of the acetyl coenzyme A carboxylase complex; first, biotin carboxylase catalyzes the carboxylation of the carrier protein and then the transcarboxylase transfers the carboxyl group to form malonyl-CoA.</text>
</comment>
<dbReference type="InterPro" id="IPR011054">
    <property type="entry name" value="Rudment_hybrid_motif"/>
</dbReference>
<evidence type="ECO:0000313" key="17">
    <source>
        <dbReference type="Proteomes" id="UP000257144"/>
    </source>
</evidence>
<gene>
    <name evidence="16" type="ORF">DRW41_02600</name>
</gene>
<dbReference type="InterPro" id="IPR011761">
    <property type="entry name" value="ATP-grasp"/>
</dbReference>